<proteinExistence type="predicted"/>
<feature type="domain" description="ABC-three component systems C-terminal" evidence="1">
    <location>
        <begin position="283"/>
        <end position="407"/>
    </location>
</feature>
<dbReference type="EMBL" id="VISO01000001">
    <property type="protein sequence ID" value="TVZ74826.1"/>
    <property type="molecule type" value="Genomic_DNA"/>
</dbReference>
<dbReference type="RefSeq" id="WP_022718488.1">
    <property type="nucleotide sequence ID" value="NZ_ATTQ01000025.1"/>
</dbReference>
<dbReference type="InterPro" id="IPR046913">
    <property type="entry name" value="ABC-3C_CTD7"/>
</dbReference>
<reference evidence="2 3" key="1">
    <citation type="submission" date="2019-06" db="EMBL/GenBank/DDBJ databases">
        <title>Pac Bio to generate improved reference genome sequences for organisms with transposon mutant libraries (support for FEBA project).</title>
        <authorList>
            <person name="Blow M."/>
        </authorList>
    </citation>
    <scope>NUCLEOTIDE SEQUENCE [LARGE SCALE GENOMIC DNA]</scope>
    <source>
        <strain evidence="2 3">USDA 1844</strain>
    </source>
</reference>
<accession>A0A559TJT6</accession>
<sequence>MVKLNPRGISLAIASTNFSAAPSASGYLYQARLALALCLRHVNADAGVEVGIERLDDVSFERDGTPLELLQAKHHIDRIASLTDKSVDLWKTLRVWSEATAKDPTLPARTRLALVTTGRAPSDSAAAMLLPPGAYSEGKTRDPKAAAALLVAVAEAGGNQELKAAYAAFMALSPTMRASLLSSVEILDNQPLVTDLDKTIENDLRMLAPRGQAGVARERLEGWWWPRVCRALMASPVESISVLELETKLDDIRDGLKRDALVADQEHVDPTTDEIADYERRAFVRQLKAIGVGGNRIEYAKRDYYRAFTQRSKWVREHLVFDGEIARYEMTLIEEWQPRFQQMRDKIGDGGMTDLGYRQAGQELYSWVEADARFPFRTITHRFLTVGSYHILANELRVGWHPDYETACATEEV</sequence>
<dbReference type="Pfam" id="PF20283">
    <property type="entry name" value="CTD7"/>
    <property type="match status" value="1"/>
</dbReference>
<evidence type="ECO:0000259" key="1">
    <source>
        <dbReference type="Pfam" id="PF20283"/>
    </source>
</evidence>
<dbReference type="Proteomes" id="UP000319824">
    <property type="component" value="Unassembled WGS sequence"/>
</dbReference>
<name>A0A559TJT6_9HYPH</name>
<gene>
    <name evidence="2" type="ORF">BCL32_0147</name>
</gene>
<dbReference type="AlphaFoldDB" id="A0A559TJT6"/>
<organism evidence="2 3">
    <name type="scientific">Rhizobium mongolense USDA 1844</name>
    <dbReference type="NCBI Taxonomy" id="1079460"/>
    <lineage>
        <taxon>Bacteria</taxon>
        <taxon>Pseudomonadati</taxon>
        <taxon>Pseudomonadota</taxon>
        <taxon>Alphaproteobacteria</taxon>
        <taxon>Hyphomicrobiales</taxon>
        <taxon>Rhizobiaceae</taxon>
        <taxon>Rhizobium/Agrobacterium group</taxon>
        <taxon>Rhizobium</taxon>
    </lineage>
</organism>
<evidence type="ECO:0000313" key="2">
    <source>
        <dbReference type="EMBL" id="TVZ74826.1"/>
    </source>
</evidence>
<evidence type="ECO:0000313" key="3">
    <source>
        <dbReference type="Proteomes" id="UP000319824"/>
    </source>
</evidence>
<comment type="caution">
    <text evidence="2">The sequence shown here is derived from an EMBL/GenBank/DDBJ whole genome shotgun (WGS) entry which is preliminary data.</text>
</comment>
<protein>
    <recommendedName>
        <fullName evidence="1">ABC-three component systems C-terminal domain-containing protein</fullName>
    </recommendedName>
</protein>